<evidence type="ECO:0000313" key="3">
    <source>
        <dbReference type="Proteomes" id="UP000252586"/>
    </source>
</evidence>
<evidence type="ECO:0000259" key="1">
    <source>
        <dbReference type="Pfam" id="PF07045"/>
    </source>
</evidence>
<dbReference type="OrthoDB" id="9806380at2"/>
<reference evidence="2 3" key="1">
    <citation type="submission" date="2018-06" db="EMBL/GenBank/DDBJ databases">
        <title>Genomic Encyclopedia of Type Strains, Phase IV (KMG-IV): sequencing the most valuable type-strain genomes for metagenomic binning, comparative biology and taxonomic classification.</title>
        <authorList>
            <person name="Goeker M."/>
        </authorList>
    </citation>
    <scope>NUCLEOTIDE SEQUENCE [LARGE SCALE GENOMIC DNA]</scope>
    <source>
        <strain evidence="2 3">DSM 44599</strain>
    </source>
</reference>
<dbReference type="InterPro" id="IPR010753">
    <property type="entry name" value="DUF1330"/>
</dbReference>
<dbReference type="PANTHER" id="PTHR41521:SF4">
    <property type="entry name" value="BLR0684 PROTEIN"/>
    <property type="match status" value="1"/>
</dbReference>
<gene>
    <name evidence="2" type="ORF">DFR74_103425</name>
</gene>
<dbReference type="PANTHER" id="PTHR41521">
    <property type="match status" value="1"/>
</dbReference>
<dbReference type="RefSeq" id="WP_067508229.1">
    <property type="nucleotide sequence ID" value="NZ_CP107943.1"/>
</dbReference>
<sequence>MPAYAVAHLHNVDLGPGIVEYLERIDATLAPFGGKFLVHGAGQVVKEGPADGNVVVIQFPDMAAAEGWYDSPAYRDILALRTDNSSGVAVLAPDCGDDHVATDVLKDLG</sequence>
<evidence type="ECO:0000313" key="2">
    <source>
        <dbReference type="EMBL" id="RBO92779.1"/>
    </source>
</evidence>
<keyword evidence="3" id="KW-1185">Reference proteome</keyword>
<accession>A0A366DTF5</accession>
<name>A0A366DTF5_9NOCA</name>
<dbReference type="Proteomes" id="UP000252586">
    <property type="component" value="Unassembled WGS sequence"/>
</dbReference>
<dbReference type="Pfam" id="PF07045">
    <property type="entry name" value="DUF1330"/>
    <property type="match status" value="1"/>
</dbReference>
<dbReference type="STRING" id="1210090.GCA_001613185_02576"/>
<protein>
    <submittedName>
        <fullName evidence="2">Uncharacterized protein (DUF1330 family)</fullName>
    </submittedName>
</protein>
<organism evidence="2 3">
    <name type="scientific">Nocardia puris</name>
    <dbReference type="NCBI Taxonomy" id="208602"/>
    <lineage>
        <taxon>Bacteria</taxon>
        <taxon>Bacillati</taxon>
        <taxon>Actinomycetota</taxon>
        <taxon>Actinomycetes</taxon>
        <taxon>Mycobacteriales</taxon>
        <taxon>Nocardiaceae</taxon>
        <taxon>Nocardia</taxon>
    </lineage>
</organism>
<comment type="caution">
    <text evidence="2">The sequence shown here is derived from an EMBL/GenBank/DDBJ whole genome shotgun (WGS) entry which is preliminary data.</text>
</comment>
<feature type="domain" description="DUF1330" evidence="1">
    <location>
        <begin position="2"/>
        <end position="91"/>
    </location>
</feature>
<dbReference type="SUPFAM" id="SSF54909">
    <property type="entry name" value="Dimeric alpha+beta barrel"/>
    <property type="match status" value="1"/>
</dbReference>
<dbReference type="AlphaFoldDB" id="A0A366DTF5"/>
<dbReference type="InterPro" id="IPR011008">
    <property type="entry name" value="Dimeric_a/b-barrel"/>
</dbReference>
<dbReference type="EMBL" id="QNRE01000003">
    <property type="protein sequence ID" value="RBO92779.1"/>
    <property type="molecule type" value="Genomic_DNA"/>
</dbReference>
<proteinExistence type="predicted"/>
<dbReference type="Gene3D" id="3.30.70.100">
    <property type="match status" value="1"/>
</dbReference>